<evidence type="ECO:0000313" key="3">
    <source>
        <dbReference type="Proteomes" id="UP000828390"/>
    </source>
</evidence>
<comment type="caution">
    <text evidence="2">The sequence shown here is derived from an EMBL/GenBank/DDBJ whole genome shotgun (WGS) entry which is preliminary data.</text>
</comment>
<dbReference type="EMBL" id="JAIWYP010000011">
    <property type="protein sequence ID" value="KAH3734518.1"/>
    <property type="molecule type" value="Genomic_DNA"/>
</dbReference>
<feature type="region of interest" description="Disordered" evidence="1">
    <location>
        <begin position="1"/>
        <end position="47"/>
    </location>
</feature>
<dbReference type="Proteomes" id="UP000828390">
    <property type="component" value="Unassembled WGS sequence"/>
</dbReference>
<proteinExistence type="predicted"/>
<gene>
    <name evidence="2" type="ORF">DPMN_040957</name>
</gene>
<organism evidence="2 3">
    <name type="scientific">Dreissena polymorpha</name>
    <name type="common">Zebra mussel</name>
    <name type="synonym">Mytilus polymorpha</name>
    <dbReference type="NCBI Taxonomy" id="45954"/>
    <lineage>
        <taxon>Eukaryota</taxon>
        <taxon>Metazoa</taxon>
        <taxon>Spiralia</taxon>
        <taxon>Lophotrochozoa</taxon>
        <taxon>Mollusca</taxon>
        <taxon>Bivalvia</taxon>
        <taxon>Autobranchia</taxon>
        <taxon>Heteroconchia</taxon>
        <taxon>Euheterodonta</taxon>
        <taxon>Imparidentia</taxon>
        <taxon>Neoheterodontei</taxon>
        <taxon>Myida</taxon>
        <taxon>Dreissenoidea</taxon>
        <taxon>Dreissenidae</taxon>
        <taxon>Dreissena</taxon>
    </lineage>
</organism>
<name>A0A9D4CW10_DREPO</name>
<dbReference type="AlphaFoldDB" id="A0A9D4CW10"/>
<protein>
    <submittedName>
        <fullName evidence="2">Uncharacterized protein</fullName>
    </submittedName>
</protein>
<reference evidence="2" key="2">
    <citation type="submission" date="2020-11" db="EMBL/GenBank/DDBJ databases">
        <authorList>
            <person name="McCartney M.A."/>
            <person name="Auch B."/>
            <person name="Kono T."/>
            <person name="Mallez S."/>
            <person name="Becker A."/>
            <person name="Gohl D.M."/>
            <person name="Silverstein K.A.T."/>
            <person name="Koren S."/>
            <person name="Bechman K.B."/>
            <person name="Herman A."/>
            <person name="Abrahante J.E."/>
            <person name="Garbe J."/>
        </authorList>
    </citation>
    <scope>NUCLEOTIDE SEQUENCE</scope>
    <source>
        <strain evidence="2">Duluth1</strain>
        <tissue evidence="2">Whole animal</tissue>
    </source>
</reference>
<evidence type="ECO:0000313" key="2">
    <source>
        <dbReference type="EMBL" id="KAH3734518.1"/>
    </source>
</evidence>
<reference evidence="2" key="1">
    <citation type="journal article" date="2019" name="bioRxiv">
        <title>The Genome of the Zebra Mussel, Dreissena polymorpha: A Resource for Invasive Species Research.</title>
        <authorList>
            <person name="McCartney M.A."/>
            <person name="Auch B."/>
            <person name="Kono T."/>
            <person name="Mallez S."/>
            <person name="Zhang Y."/>
            <person name="Obille A."/>
            <person name="Becker A."/>
            <person name="Abrahante J.E."/>
            <person name="Garbe J."/>
            <person name="Badalamenti J.P."/>
            <person name="Herman A."/>
            <person name="Mangelson H."/>
            <person name="Liachko I."/>
            <person name="Sullivan S."/>
            <person name="Sone E.D."/>
            <person name="Koren S."/>
            <person name="Silverstein K.A.T."/>
            <person name="Beckman K.B."/>
            <person name="Gohl D.M."/>
        </authorList>
    </citation>
    <scope>NUCLEOTIDE SEQUENCE</scope>
    <source>
        <strain evidence="2">Duluth1</strain>
        <tissue evidence="2">Whole animal</tissue>
    </source>
</reference>
<sequence length="63" mass="6897">MAAPITSEPRTHDTTYTENDVTGGGAWERTGEGADLGGGPRHLESDWHPMRHAVAKFHRLVKS</sequence>
<keyword evidence="3" id="KW-1185">Reference proteome</keyword>
<accession>A0A9D4CW10</accession>
<evidence type="ECO:0000256" key="1">
    <source>
        <dbReference type="SAM" id="MobiDB-lite"/>
    </source>
</evidence>